<evidence type="ECO:0000313" key="3">
    <source>
        <dbReference type="EMBL" id="ALJ58676.1"/>
    </source>
</evidence>
<dbReference type="SUPFAM" id="SSF50104">
    <property type="entry name" value="Translation proteins SH3-like domain"/>
    <property type="match status" value="1"/>
</dbReference>
<evidence type="ECO:0000256" key="1">
    <source>
        <dbReference type="ARBA" id="ARBA00023163"/>
    </source>
</evidence>
<dbReference type="GO" id="GO:0006354">
    <property type="term" value="P:DNA-templated transcription elongation"/>
    <property type="evidence" value="ECO:0007669"/>
    <property type="project" value="InterPro"/>
</dbReference>
<evidence type="ECO:0000313" key="9">
    <source>
        <dbReference type="Proteomes" id="UP000325055"/>
    </source>
</evidence>
<dbReference type="SUPFAM" id="SSF82679">
    <property type="entry name" value="N-utilization substance G protein NusG, N-terminal domain"/>
    <property type="match status" value="1"/>
</dbReference>
<evidence type="ECO:0000313" key="7">
    <source>
        <dbReference type="EMBL" id="MDT4510380.1"/>
    </source>
</evidence>
<evidence type="ECO:0000259" key="2">
    <source>
        <dbReference type="Pfam" id="PF02357"/>
    </source>
</evidence>
<dbReference type="RefSeq" id="WP_007214926.1">
    <property type="nucleotide sequence ID" value="NZ_CABMLT010000001.1"/>
</dbReference>
<dbReference type="KEGG" id="bcel:BcellWH2_01415"/>
<evidence type="ECO:0000313" key="8">
    <source>
        <dbReference type="Proteomes" id="UP000061809"/>
    </source>
</evidence>
<dbReference type="Proteomes" id="UP001266995">
    <property type="component" value="Unassembled WGS sequence"/>
</dbReference>
<reference evidence="7" key="4">
    <citation type="submission" date="2023-08" db="EMBL/GenBank/DDBJ databases">
        <title>Reintroducing virulent viruses to syntetic microbiomes.</title>
        <authorList>
            <person name="Wilde J."/>
            <person name="Boyes R."/>
            <person name="Robinson A.V."/>
            <person name="Daisley B.A."/>
            <person name="Allen-Vercoe E."/>
        </authorList>
    </citation>
    <scope>NUCLEOTIDE SEQUENCE</scope>
    <source>
        <strain evidence="7">225I_12FAA</strain>
    </source>
</reference>
<dbReference type="AlphaFoldDB" id="A0A0P0GKV2"/>
<dbReference type="InterPro" id="IPR036735">
    <property type="entry name" value="NGN_dom_sf"/>
</dbReference>
<accession>A0A0P0GKV2</accession>
<feature type="domain" description="NusG-like N-terminal" evidence="2">
    <location>
        <begin position="8"/>
        <end position="105"/>
    </location>
</feature>
<dbReference type="Proteomes" id="UP001221924">
    <property type="component" value="Unassembled WGS sequence"/>
</dbReference>
<dbReference type="NCBIfam" id="NF033644">
    <property type="entry name" value="antiterm_UpxY"/>
    <property type="match status" value="1"/>
</dbReference>
<evidence type="ECO:0000313" key="4">
    <source>
        <dbReference type="EMBL" id="KAA5409650.1"/>
    </source>
</evidence>
<dbReference type="Gene3D" id="3.30.70.940">
    <property type="entry name" value="NusG, N-terminal domain"/>
    <property type="match status" value="1"/>
</dbReference>
<dbReference type="EMBL" id="VVYW01000006">
    <property type="protein sequence ID" value="KAA5409650.1"/>
    <property type="molecule type" value="Genomic_DNA"/>
</dbReference>
<dbReference type="Pfam" id="PF02357">
    <property type="entry name" value="NusG"/>
    <property type="match status" value="1"/>
</dbReference>
<keyword evidence="1" id="KW-0804">Transcription</keyword>
<reference evidence="6" key="3">
    <citation type="submission" date="2023-03" db="EMBL/GenBank/DDBJ databases">
        <title>DFI Biobank Strains.</title>
        <authorList>
            <person name="Mostad J."/>
            <person name="Paddock L."/>
            <person name="Medina S."/>
            <person name="Waligurski E."/>
            <person name="Barat B."/>
            <person name="Smith R."/>
            <person name="Burgo V."/>
            <person name="Metcalfe C."/>
            <person name="Woodson C."/>
            <person name="Sundararajan A."/>
            <person name="Ramaswamy R."/>
            <person name="Lin H."/>
            <person name="Pamer E.G."/>
        </authorList>
    </citation>
    <scope>NUCLEOTIDE SEQUENCE</scope>
    <source>
        <strain evidence="6">DFI.9.5</strain>
    </source>
</reference>
<reference evidence="9 10" key="2">
    <citation type="journal article" date="2019" name="Nat. Med.">
        <title>A library of human gut bacterial isolates paired with longitudinal multiomics data enables mechanistic microbiome research.</title>
        <authorList>
            <person name="Poyet M."/>
            <person name="Groussin M."/>
            <person name="Gibbons S.M."/>
            <person name="Avila-Pacheco J."/>
            <person name="Jiang X."/>
            <person name="Kearney S.M."/>
            <person name="Perrotta A.R."/>
            <person name="Berdy B."/>
            <person name="Zhao S."/>
            <person name="Lieberman T.D."/>
            <person name="Swanson P.K."/>
            <person name="Smith M."/>
            <person name="Roesemann S."/>
            <person name="Alexander J.E."/>
            <person name="Rich S.A."/>
            <person name="Livny J."/>
            <person name="Vlamakis H."/>
            <person name="Clish C."/>
            <person name="Bullock K."/>
            <person name="Deik A."/>
            <person name="Scott J."/>
            <person name="Pierce K.A."/>
            <person name="Xavier R.J."/>
            <person name="Alm E.J."/>
        </authorList>
    </citation>
    <scope>NUCLEOTIDE SEQUENCE [LARGE SCALE GENOMIC DNA]</scope>
    <source>
        <strain evidence="5 10">BIOML-A6</strain>
        <strain evidence="4 9">BIOML-A7</strain>
    </source>
</reference>
<dbReference type="CDD" id="cd09895">
    <property type="entry name" value="NGN_SP_UpxY"/>
    <property type="match status" value="1"/>
</dbReference>
<organism evidence="3 8">
    <name type="scientific">Bacteroides cellulosilyticus</name>
    <dbReference type="NCBI Taxonomy" id="246787"/>
    <lineage>
        <taxon>Bacteria</taxon>
        <taxon>Pseudomonadati</taxon>
        <taxon>Bacteroidota</taxon>
        <taxon>Bacteroidia</taxon>
        <taxon>Bacteroidales</taxon>
        <taxon>Bacteroidaceae</taxon>
        <taxon>Bacteroides</taxon>
    </lineage>
</organism>
<dbReference type="GeneID" id="66307158"/>
<gene>
    <name evidence="3" type="primary">rfaH_4</name>
    <name evidence="3" type="ORF">BcellWH2_01415</name>
    <name evidence="5" type="ORF">F2Y81_08110</name>
    <name evidence="4" type="ORF">F2Y86_08040</name>
    <name evidence="6" type="ORF">PZH42_07285</name>
    <name evidence="7" type="ORF">RO785_05240</name>
</gene>
<proteinExistence type="predicted"/>
<dbReference type="Proteomes" id="UP000325055">
    <property type="component" value="Unassembled WGS sequence"/>
</dbReference>
<sequence>MEEVSSIMHWYAFKVFYNKVFEIEDSLNRDKIETYIPCERILVERGGVKKYVRKPIISSLLFFYSTEKQALALQQKLTDRVLLYTRLVNWQKLPIAIPEREMKIFMLVTSSGEKGLDYFGDVPMEYSTGERVLVTDGPFKGAEGCIHRIKGNRRLIVAIQGVCAVATAYIPQCFLRKI</sequence>
<name>A0A0P0GKV2_9BACE</name>
<dbReference type="EMBL" id="JARFID010000005">
    <property type="protein sequence ID" value="MDE8693904.1"/>
    <property type="molecule type" value="Genomic_DNA"/>
</dbReference>
<dbReference type="eggNOG" id="COG0250">
    <property type="taxonomic scope" value="Bacteria"/>
</dbReference>
<dbReference type="EMBL" id="CP012801">
    <property type="protein sequence ID" value="ALJ58676.1"/>
    <property type="molecule type" value="Genomic_DNA"/>
</dbReference>
<reference evidence="3 8" key="1">
    <citation type="journal article" date="2015" name="Science">
        <title>Genetic determinants of in vivo fitness and diet responsiveness in multiple human gut Bacteroides.</title>
        <authorList>
            <person name="Wu M."/>
            <person name="McNulty N.P."/>
            <person name="Rodionov D.A."/>
            <person name="Khoroshkin M.S."/>
            <person name="Griffin N.W."/>
            <person name="Cheng J."/>
            <person name="Latreille P."/>
            <person name="Kerstetter R.A."/>
            <person name="Terrapon N."/>
            <person name="Henrissat B."/>
            <person name="Osterman A.L."/>
            <person name="Gordon J.I."/>
        </authorList>
    </citation>
    <scope>NUCLEOTIDE SEQUENCE [LARGE SCALE GENOMIC DNA]</scope>
    <source>
        <strain evidence="3 8">WH2</strain>
    </source>
</reference>
<dbReference type="InterPro" id="IPR006645">
    <property type="entry name" value="NGN-like_dom"/>
</dbReference>
<dbReference type="InterPro" id="IPR008991">
    <property type="entry name" value="Translation_prot_SH3-like_sf"/>
</dbReference>
<evidence type="ECO:0000313" key="10">
    <source>
        <dbReference type="Proteomes" id="UP000448877"/>
    </source>
</evidence>
<dbReference type="STRING" id="246787.BcellWH2_01415"/>
<evidence type="ECO:0000313" key="5">
    <source>
        <dbReference type="EMBL" id="KAA5420458.1"/>
    </source>
</evidence>
<evidence type="ECO:0000313" key="6">
    <source>
        <dbReference type="EMBL" id="MDE8693904.1"/>
    </source>
</evidence>
<dbReference type="EMBL" id="VVYV01000010">
    <property type="protein sequence ID" value="KAA5420458.1"/>
    <property type="molecule type" value="Genomic_DNA"/>
</dbReference>
<dbReference type="EMBL" id="JAVSNH010000001">
    <property type="protein sequence ID" value="MDT4510380.1"/>
    <property type="molecule type" value="Genomic_DNA"/>
</dbReference>
<dbReference type="Proteomes" id="UP000448877">
    <property type="component" value="Unassembled WGS sequence"/>
</dbReference>
<protein>
    <submittedName>
        <fullName evidence="3">Transcription antitermination protein RfaH</fullName>
    </submittedName>
    <submittedName>
        <fullName evidence="4">UpxY family transcription antiterminator</fullName>
    </submittedName>
</protein>
<dbReference type="PATRIC" id="fig|246787.4.peg.1459"/>
<dbReference type="Proteomes" id="UP000061809">
    <property type="component" value="Chromosome"/>
</dbReference>